<accession>A0A1Q2CJS6</accession>
<dbReference type="Pfam" id="PF03663">
    <property type="entry name" value="Glyco_hydro_76"/>
    <property type="match status" value="1"/>
</dbReference>
<dbReference type="AlphaFoldDB" id="A0A1Q2CJS6"/>
<evidence type="ECO:0000313" key="2">
    <source>
        <dbReference type="Proteomes" id="UP000188145"/>
    </source>
</evidence>
<dbReference type="SUPFAM" id="SSF48208">
    <property type="entry name" value="Six-hairpin glycosidases"/>
    <property type="match status" value="1"/>
</dbReference>
<reference evidence="2" key="1">
    <citation type="submission" date="2017-02" db="EMBL/GenBank/DDBJ databases">
        <title>Tessaracoccus aquaemaris sp. nov., isolated from the intestine of a Korean rockfish, Sebastes schlegelii, in a marine aquaculture pond.</title>
        <authorList>
            <person name="Tak E.J."/>
            <person name="Bae J.-W."/>
        </authorList>
    </citation>
    <scope>NUCLEOTIDE SEQUENCE [LARGE SCALE GENOMIC DNA]</scope>
    <source>
        <strain evidence="2">NSG39</strain>
    </source>
</reference>
<dbReference type="PANTHER" id="PTHR47791">
    <property type="entry name" value="MEIOTICALLY UP-REGULATED GENE 191 PROTEIN"/>
    <property type="match status" value="1"/>
</dbReference>
<protein>
    <recommendedName>
        <fullName evidence="3">Glycosyl hydrolase</fullName>
    </recommendedName>
</protein>
<evidence type="ECO:0000313" key="1">
    <source>
        <dbReference type="EMBL" id="AQP46300.1"/>
    </source>
</evidence>
<evidence type="ECO:0008006" key="3">
    <source>
        <dbReference type="Google" id="ProtNLM"/>
    </source>
</evidence>
<keyword evidence="2" id="KW-1185">Reference proteome</keyword>
<dbReference type="EMBL" id="CP019606">
    <property type="protein sequence ID" value="AQP46300.1"/>
    <property type="molecule type" value="Genomic_DNA"/>
</dbReference>
<dbReference type="InterPro" id="IPR053169">
    <property type="entry name" value="MUG_Protein"/>
</dbReference>
<proteinExistence type="predicted"/>
<dbReference type="Gene3D" id="1.50.10.20">
    <property type="match status" value="1"/>
</dbReference>
<dbReference type="STRING" id="1332264.BW730_00645"/>
<organism evidence="1 2">
    <name type="scientific">Tessaracoccus aquimaris</name>
    <dbReference type="NCBI Taxonomy" id="1332264"/>
    <lineage>
        <taxon>Bacteria</taxon>
        <taxon>Bacillati</taxon>
        <taxon>Actinomycetota</taxon>
        <taxon>Actinomycetes</taxon>
        <taxon>Propionibacteriales</taxon>
        <taxon>Propionibacteriaceae</taxon>
        <taxon>Tessaracoccus</taxon>
    </lineage>
</organism>
<name>A0A1Q2CJS6_9ACTN</name>
<sequence length="332" mass="37100">MSQARADEAARSVLEAFLQRPMSVPYLRLGAVQRPKAPLRRWDYWWQAHLLDCLVDARLRGSRLVDQGLINRQLTGIWVRNGFRYRNHYFDDMAWLSLAAQRAGSRRVRLRKRLESALTPDFGGGSFWRTDREYKATAATGPISLFLARAGQRRQAADLLRWLRLVLADESGLFRDGIRLSNGVPEVTRWVFTYNQGPALGTMLELGDDANLAAAARHIAAVGEHLVRPASRVLITHQSGDGGLFTGILTRYLALAANDSRLPDGTRALAGDLVAATAENLWRGREHRGFRGRVVTVFPQDTSLKPPVHTDVVELSTQLQAWMALEAAATLR</sequence>
<dbReference type="InterPro" id="IPR005198">
    <property type="entry name" value="Glyco_hydro_76"/>
</dbReference>
<dbReference type="Proteomes" id="UP000188145">
    <property type="component" value="Chromosome"/>
</dbReference>
<dbReference type="KEGG" id="tes:BW730_00645"/>
<dbReference type="RefSeq" id="WP_077684622.1">
    <property type="nucleotide sequence ID" value="NZ_CP019606.1"/>
</dbReference>
<dbReference type="InterPro" id="IPR008928">
    <property type="entry name" value="6-hairpin_glycosidase_sf"/>
</dbReference>
<dbReference type="PANTHER" id="PTHR47791:SF3">
    <property type="entry name" value="MEIOTICALLY UP-REGULATED GENE 191 PROTEIN"/>
    <property type="match status" value="1"/>
</dbReference>
<dbReference type="GO" id="GO:0005975">
    <property type="term" value="P:carbohydrate metabolic process"/>
    <property type="evidence" value="ECO:0007669"/>
    <property type="project" value="InterPro"/>
</dbReference>
<gene>
    <name evidence="1" type="ORF">BW730_00645</name>
</gene>